<sequence length="258" mass="28059">MGAVLSLPLATHRLPIGAAVPAFTGVVEGPVQFTPRLFPFRPISHPPAPTLVASPIASPTTELLHRRCPPLLSALCQAQSFRAPTFLSVTYMRHGARWSVNELVPSLHRRASVAGAAAEGRLKRAAPVDPSVFHLGQKRGRLRFGGKCGDDVLQRLWPEDLVHGGSGEDGASSLFLVTLILNPEEWWRPPSSSLQGRGAAPSDVKARVAARKFAKRTAIKKISELELPHCTCLFKSRVCLNSKPSNSKSWKRSKQFLS</sequence>
<proteinExistence type="predicted"/>
<evidence type="ECO:0000313" key="2">
    <source>
        <dbReference type="Proteomes" id="UP000324897"/>
    </source>
</evidence>
<dbReference type="EMBL" id="RWGY01000029">
    <property type="protein sequence ID" value="TVU18778.1"/>
    <property type="molecule type" value="Genomic_DNA"/>
</dbReference>
<dbReference type="AlphaFoldDB" id="A0A5J9U671"/>
<organism evidence="1 2">
    <name type="scientific">Eragrostis curvula</name>
    <name type="common">weeping love grass</name>
    <dbReference type="NCBI Taxonomy" id="38414"/>
    <lineage>
        <taxon>Eukaryota</taxon>
        <taxon>Viridiplantae</taxon>
        <taxon>Streptophyta</taxon>
        <taxon>Embryophyta</taxon>
        <taxon>Tracheophyta</taxon>
        <taxon>Spermatophyta</taxon>
        <taxon>Magnoliopsida</taxon>
        <taxon>Liliopsida</taxon>
        <taxon>Poales</taxon>
        <taxon>Poaceae</taxon>
        <taxon>PACMAD clade</taxon>
        <taxon>Chloridoideae</taxon>
        <taxon>Eragrostideae</taxon>
        <taxon>Eragrostidinae</taxon>
        <taxon>Eragrostis</taxon>
    </lineage>
</organism>
<comment type="caution">
    <text evidence="1">The sequence shown here is derived from an EMBL/GenBank/DDBJ whole genome shotgun (WGS) entry which is preliminary data.</text>
</comment>
<accession>A0A5J9U671</accession>
<dbReference type="Gramene" id="TVU18778">
    <property type="protein sequence ID" value="TVU18778"/>
    <property type="gene ID" value="EJB05_34891"/>
</dbReference>
<reference evidence="1 2" key="1">
    <citation type="journal article" date="2019" name="Sci. Rep.">
        <title>A high-quality genome of Eragrostis curvula grass provides insights into Poaceae evolution and supports new strategies to enhance forage quality.</title>
        <authorList>
            <person name="Carballo J."/>
            <person name="Santos B.A.C.M."/>
            <person name="Zappacosta D."/>
            <person name="Garbus I."/>
            <person name="Selva J.P."/>
            <person name="Gallo C.A."/>
            <person name="Diaz A."/>
            <person name="Albertini E."/>
            <person name="Caccamo M."/>
            <person name="Echenique V."/>
        </authorList>
    </citation>
    <scope>NUCLEOTIDE SEQUENCE [LARGE SCALE GENOMIC DNA]</scope>
    <source>
        <strain evidence="2">cv. Victoria</strain>
        <tissue evidence="1">Leaf</tissue>
    </source>
</reference>
<gene>
    <name evidence="1" type="ORF">EJB05_34891</name>
</gene>
<name>A0A5J9U671_9POAL</name>
<dbReference type="Proteomes" id="UP000324897">
    <property type="component" value="Chromosome 7"/>
</dbReference>
<evidence type="ECO:0000313" key="1">
    <source>
        <dbReference type="EMBL" id="TVU18778.1"/>
    </source>
</evidence>
<keyword evidence="2" id="KW-1185">Reference proteome</keyword>
<feature type="non-terminal residue" evidence="1">
    <location>
        <position position="1"/>
    </location>
</feature>
<protein>
    <submittedName>
        <fullName evidence="1">Uncharacterized protein</fullName>
    </submittedName>
</protein>